<dbReference type="OrthoDB" id="154591at2157"/>
<proteinExistence type="predicted"/>
<evidence type="ECO:0000256" key="1">
    <source>
        <dbReference type="SAM" id="MobiDB-lite"/>
    </source>
</evidence>
<dbReference type="RefSeq" id="WP_097008155.1">
    <property type="nucleotide sequence ID" value="NZ_OBEJ01000001.1"/>
</dbReference>
<evidence type="ECO:0000313" key="2">
    <source>
        <dbReference type="EMBL" id="SNZ06601.1"/>
    </source>
</evidence>
<organism evidence="2 3">
    <name type="scientific">Natronoarchaeum philippinense</name>
    <dbReference type="NCBI Taxonomy" id="558529"/>
    <lineage>
        <taxon>Archaea</taxon>
        <taxon>Methanobacteriati</taxon>
        <taxon>Methanobacteriota</taxon>
        <taxon>Stenosarchaea group</taxon>
        <taxon>Halobacteria</taxon>
        <taxon>Halobacteriales</taxon>
        <taxon>Natronoarchaeaceae</taxon>
    </lineage>
</organism>
<gene>
    <name evidence="2" type="ORF">SAMN06269185_1225</name>
</gene>
<dbReference type="Proteomes" id="UP000219453">
    <property type="component" value="Unassembled WGS sequence"/>
</dbReference>
<reference evidence="2 3" key="1">
    <citation type="submission" date="2017-09" db="EMBL/GenBank/DDBJ databases">
        <authorList>
            <person name="Ehlers B."/>
            <person name="Leendertz F.H."/>
        </authorList>
    </citation>
    <scope>NUCLEOTIDE SEQUENCE [LARGE SCALE GENOMIC DNA]</scope>
    <source>
        <strain evidence="2 3">DSM 27208</strain>
    </source>
</reference>
<sequence length="68" mass="7342">MASAPNDAGDDVLDNFLSRRGHETETVGWERDYNKKQCPECGGLHDTDATECSVCGWGPTGSPRVADD</sequence>
<dbReference type="NCBIfam" id="NF041910">
    <property type="entry name" value="HVO_0416"/>
    <property type="match status" value="1"/>
</dbReference>
<dbReference type="InterPro" id="IPR049695">
    <property type="entry name" value="HVO_0416-like"/>
</dbReference>
<evidence type="ECO:0000313" key="3">
    <source>
        <dbReference type="Proteomes" id="UP000219453"/>
    </source>
</evidence>
<feature type="region of interest" description="Disordered" evidence="1">
    <location>
        <begin position="1"/>
        <end position="26"/>
    </location>
</feature>
<dbReference type="EMBL" id="OBEJ01000001">
    <property type="protein sequence ID" value="SNZ06601.1"/>
    <property type="molecule type" value="Genomic_DNA"/>
</dbReference>
<accession>A0A285NG22</accession>
<protein>
    <recommendedName>
        <fullName evidence="4">Small CPxCG-related zinc finger protein</fullName>
    </recommendedName>
</protein>
<evidence type="ECO:0008006" key="4">
    <source>
        <dbReference type="Google" id="ProtNLM"/>
    </source>
</evidence>
<name>A0A285NG22_NATPI</name>
<dbReference type="AlphaFoldDB" id="A0A285NG22"/>
<keyword evidence="3" id="KW-1185">Reference proteome</keyword>